<accession>A0A1E4T4G3</accession>
<feature type="domain" description="Protein kinase" evidence="15">
    <location>
        <begin position="113"/>
        <end position="375"/>
    </location>
</feature>
<dbReference type="OrthoDB" id="10252354at2759"/>
<evidence type="ECO:0000256" key="2">
    <source>
        <dbReference type="ARBA" id="ARBA00022553"/>
    </source>
</evidence>
<evidence type="ECO:0000256" key="7">
    <source>
        <dbReference type="ARBA" id="ARBA00038035"/>
    </source>
</evidence>
<comment type="catalytic activity">
    <reaction evidence="9">
        <text>L-seryl-[protein] + ATP = O-phospho-L-seryl-[protein] + ADP + H(+)</text>
        <dbReference type="Rhea" id="RHEA:17989"/>
        <dbReference type="Rhea" id="RHEA-COMP:9863"/>
        <dbReference type="Rhea" id="RHEA-COMP:11604"/>
        <dbReference type="ChEBI" id="CHEBI:15378"/>
        <dbReference type="ChEBI" id="CHEBI:29999"/>
        <dbReference type="ChEBI" id="CHEBI:30616"/>
        <dbReference type="ChEBI" id="CHEBI:83421"/>
        <dbReference type="ChEBI" id="CHEBI:456216"/>
        <dbReference type="EC" id="2.7.12.2"/>
    </reaction>
</comment>
<evidence type="ECO:0000256" key="4">
    <source>
        <dbReference type="ARBA" id="ARBA00022741"/>
    </source>
</evidence>
<keyword evidence="2" id="KW-0597">Phosphoprotein</keyword>
<dbReference type="EMBL" id="KV453849">
    <property type="protein sequence ID" value="ODV86612.1"/>
    <property type="molecule type" value="Genomic_DNA"/>
</dbReference>
<keyword evidence="17" id="KW-1185">Reference proteome</keyword>
<protein>
    <recommendedName>
        <fullName evidence="8">mitogen-activated protein kinase kinase</fullName>
        <ecNumber evidence="8">2.7.12.2</ecNumber>
    </recommendedName>
</protein>
<dbReference type="Gene3D" id="1.10.510.10">
    <property type="entry name" value="Transferase(Phosphotransferase) domain 1"/>
    <property type="match status" value="1"/>
</dbReference>
<proteinExistence type="inferred from homology"/>
<dbReference type="InterPro" id="IPR017441">
    <property type="entry name" value="Protein_kinase_ATP_BS"/>
</dbReference>
<comment type="catalytic activity">
    <reaction evidence="11">
        <text>L-tyrosyl-[protein] + ATP = O-phospho-L-tyrosyl-[protein] + ADP + H(+)</text>
        <dbReference type="Rhea" id="RHEA:10596"/>
        <dbReference type="Rhea" id="RHEA-COMP:10136"/>
        <dbReference type="Rhea" id="RHEA-COMP:20101"/>
        <dbReference type="ChEBI" id="CHEBI:15378"/>
        <dbReference type="ChEBI" id="CHEBI:30616"/>
        <dbReference type="ChEBI" id="CHEBI:46858"/>
        <dbReference type="ChEBI" id="CHEBI:61978"/>
        <dbReference type="ChEBI" id="CHEBI:456216"/>
        <dbReference type="EC" id="2.7.12.2"/>
    </reaction>
</comment>
<evidence type="ECO:0000256" key="1">
    <source>
        <dbReference type="ARBA" id="ARBA00022527"/>
    </source>
</evidence>
<dbReference type="GO" id="GO:0005524">
    <property type="term" value="F:ATP binding"/>
    <property type="evidence" value="ECO:0007669"/>
    <property type="project" value="UniProtKB-UniRule"/>
</dbReference>
<feature type="compositionally biased region" description="Polar residues" evidence="14">
    <location>
        <begin position="48"/>
        <end position="75"/>
    </location>
</feature>
<dbReference type="STRING" id="983967.A0A1E4T4G3"/>
<keyword evidence="6 12" id="KW-0067">ATP-binding</keyword>
<feature type="binding site" evidence="12">
    <location>
        <position position="142"/>
    </location>
    <ligand>
        <name>ATP</name>
        <dbReference type="ChEBI" id="CHEBI:30616"/>
    </ligand>
</feature>
<evidence type="ECO:0000313" key="16">
    <source>
        <dbReference type="EMBL" id="ODV86612.1"/>
    </source>
</evidence>
<dbReference type="FunFam" id="3.30.200.20:FF:000040">
    <property type="entry name" value="Dual specificity mitogen-activated protein kinase kinase"/>
    <property type="match status" value="1"/>
</dbReference>
<dbReference type="GO" id="GO:0004674">
    <property type="term" value="F:protein serine/threonine kinase activity"/>
    <property type="evidence" value="ECO:0007669"/>
    <property type="project" value="UniProtKB-KW"/>
</dbReference>
<dbReference type="GO" id="GO:0071507">
    <property type="term" value="P:pheromone response MAPK cascade"/>
    <property type="evidence" value="ECO:0007669"/>
    <property type="project" value="UniProtKB-ARBA"/>
</dbReference>
<evidence type="ECO:0000256" key="3">
    <source>
        <dbReference type="ARBA" id="ARBA00022679"/>
    </source>
</evidence>
<reference evidence="17" key="1">
    <citation type="submission" date="2016-04" db="EMBL/GenBank/DDBJ databases">
        <title>Comparative genomics of biotechnologically important yeasts.</title>
        <authorList>
            <consortium name="DOE Joint Genome Institute"/>
            <person name="Riley R."/>
            <person name="Haridas S."/>
            <person name="Wolfe K.H."/>
            <person name="Lopes M.R."/>
            <person name="Hittinger C.T."/>
            <person name="Goker M."/>
            <person name="Salamov A."/>
            <person name="Wisecaver J."/>
            <person name="Long T.M."/>
            <person name="Aerts A.L."/>
            <person name="Barry K."/>
            <person name="Choi C."/>
            <person name="Clum A."/>
            <person name="Coughlan A.Y."/>
            <person name="Deshpande S."/>
            <person name="Douglass A.P."/>
            <person name="Hanson S.J."/>
            <person name="Klenk H.-P."/>
            <person name="Labutti K."/>
            <person name="Lapidus A."/>
            <person name="Lindquist E."/>
            <person name="Lipzen A."/>
            <person name="Meier-Kolthoff J.P."/>
            <person name="Ohm R.A."/>
            <person name="Otillar R.P."/>
            <person name="Pangilinan J."/>
            <person name="Peng Y."/>
            <person name="Rokas A."/>
            <person name="Rosa C.A."/>
            <person name="Scheuner C."/>
            <person name="Sibirny A.A."/>
            <person name="Slot J.C."/>
            <person name="Stielow J.B."/>
            <person name="Sun H."/>
            <person name="Kurtzman C.P."/>
            <person name="Blackwell M."/>
            <person name="Grigoriev I.V."/>
            <person name="Jeffries T.W."/>
        </authorList>
    </citation>
    <scope>NUCLEOTIDE SEQUENCE [LARGE SCALE GENOMIC DNA]</scope>
    <source>
        <strain evidence="17">NRRL YB-2248</strain>
    </source>
</reference>
<dbReference type="PROSITE" id="PS00108">
    <property type="entry name" value="PROTEIN_KINASE_ST"/>
    <property type="match status" value="1"/>
</dbReference>
<evidence type="ECO:0000256" key="5">
    <source>
        <dbReference type="ARBA" id="ARBA00022777"/>
    </source>
</evidence>
<dbReference type="InterPro" id="IPR011009">
    <property type="entry name" value="Kinase-like_dom_sf"/>
</dbReference>
<dbReference type="AlphaFoldDB" id="A0A1E4T4G3"/>
<comment type="similarity">
    <text evidence="7">Belongs to the protein kinase superfamily. STE Ser/Thr protein kinase family. MAP kinase kinase subfamily.</text>
</comment>
<evidence type="ECO:0000256" key="11">
    <source>
        <dbReference type="ARBA" id="ARBA00051693"/>
    </source>
</evidence>
<dbReference type="InterPro" id="IPR050915">
    <property type="entry name" value="MAP_kinase_kinase"/>
</dbReference>
<keyword evidence="1 13" id="KW-0723">Serine/threonine-protein kinase</keyword>
<dbReference type="PROSITE" id="PS00107">
    <property type="entry name" value="PROTEIN_KINASE_ATP"/>
    <property type="match status" value="1"/>
</dbReference>
<gene>
    <name evidence="16" type="ORF">CANARDRAFT_184443</name>
</gene>
<dbReference type="PROSITE" id="PS50011">
    <property type="entry name" value="PROTEIN_KINASE_DOM"/>
    <property type="match status" value="1"/>
</dbReference>
<sequence>SSRIINQPAQSPVVSTISINNNESLPSFLESKSLKRKNIKQLTLTPQSSEIVISEPPTSTTSDLYSSSQTGSSDNFIPFKDPDKKASTDELIANIQNLELGIEYQLPIRAEDLVLLKKLGSGNSGTVSKVLHLPTQKAMARKIIHVETKEVIQSQIIRELRIMHECDSPFIIGFFGSFLHEGDVVICMEYVDCGSLDKIFNLTGPFPEFILRHVAYSVLSGLNYLYDNHRIIHRDVKPSNVLLDSKGNMKLCDFGVSRELINSMADTFVGTSTYMSPERIQGGVYSVKGDVWSLGLMLYELASGKFAFNSNSGDMIQKGGPDSILDLLQRIVNEKPPSLSPDDGFSPELCEFIDLCLKKERLRSDPHELMKHAFLKGFIEDENTMLISSNYRSDIKRWAKNVRRVQKGKPMK</sequence>
<dbReference type="InterPro" id="IPR008271">
    <property type="entry name" value="Ser/Thr_kinase_AS"/>
</dbReference>
<keyword evidence="4 12" id="KW-0547">Nucleotide-binding</keyword>
<dbReference type="Proteomes" id="UP000094801">
    <property type="component" value="Unassembled WGS sequence"/>
</dbReference>
<keyword evidence="3" id="KW-0808">Transferase</keyword>
<feature type="non-terminal residue" evidence="16">
    <location>
        <position position="412"/>
    </location>
</feature>
<dbReference type="PANTHER" id="PTHR47448:SF1">
    <property type="entry name" value="SERINE_THREONINE-PROTEIN KINASE STE7 HOMOLOG"/>
    <property type="match status" value="1"/>
</dbReference>
<evidence type="ECO:0000256" key="9">
    <source>
        <dbReference type="ARBA" id="ARBA00049014"/>
    </source>
</evidence>
<dbReference type="PANTHER" id="PTHR47448">
    <property type="entry name" value="DUAL SPECIFICITY MITOGEN-ACTIVATED PROTEIN KINASE KINASE DSOR1-LIKE PROTEIN"/>
    <property type="match status" value="1"/>
</dbReference>
<evidence type="ECO:0000256" key="8">
    <source>
        <dbReference type="ARBA" id="ARBA00038999"/>
    </source>
</evidence>
<evidence type="ECO:0000313" key="17">
    <source>
        <dbReference type="Proteomes" id="UP000094801"/>
    </source>
</evidence>
<dbReference type="EC" id="2.7.12.2" evidence="8"/>
<feature type="region of interest" description="Disordered" evidence="14">
    <location>
        <begin position="48"/>
        <end position="78"/>
    </location>
</feature>
<evidence type="ECO:0000256" key="12">
    <source>
        <dbReference type="PROSITE-ProRule" id="PRU10141"/>
    </source>
</evidence>
<feature type="non-terminal residue" evidence="16">
    <location>
        <position position="1"/>
    </location>
</feature>
<evidence type="ECO:0000256" key="6">
    <source>
        <dbReference type="ARBA" id="ARBA00022840"/>
    </source>
</evidence>
<dbReference type="Gene3D" id="3.30.200.20">
    <property type="entry name" value="Phosphorylase Kinase, domain 1"/>
    <property type="match status" value="1"/>
</dbReference>
<evidence type="ECO:0000259" key="15">
    <source>
        <dbReference type="PROSITE" id="PS50011"/>
    </source>
</evidence>
<keyword evidence="5" id="KW-0418">Kinase</keyword>
<dbReference type="SMART" id="SM00220">
    <property type="entry name" value="S_TKc"/>
    <property type="match status" value="1"/>
</dbReference>
<dbReference type="GO" id="GO:0051286">
    <property type="term" value="C:cell tip"/>
    <property type="evidence" value="ECO:0007669"/>
    <property type="project" value="UniProtKB-ARBA"/>
</dbReference>
<dbReference type="GO" id="GO:0004708">
    <property type="term" value="F:MAP kinase kinase activity"/>
    <property type="evidence" value="ECO:0007669"/>
    <property type="project" value="UniProtKB-EC"/>
</dbReference>
<dbReference type="InterPro" id="IPR000719">
    <property type="entry name" value="Prot_kinase_dom"/>
</dbReference>
<dbReference type="FunFam" id="1.10.510.10:FF:000921">
    <property type="entry name" value="Serine/threonine-protein kinase STE7"/>
    <property type="match status" value="1"/>
</dbReference>
<evidence type="ECO:0000256" key="14">
    <source>
        <dbReference type="SAM" id="MobiDB-lite"/>
    </source>
</evidence>
<evidence type="ECO:0000256" key="13">
    <source>
        <dbReference type="RuleBase" id="RU000304"/>
    </source>
</evidence>
<organism evidence="16 17">
    <name type="scientific">[Candida] arabinofermentans NRRL YB-2248</name>
    <dbReference type="NCBI Taxonomy" id="983967"/>
    <lineage>
        <taxon>Eukaryota</taxon>
        <taxon>Fungi</taxon>
        <taxon>Dikarya</taxon>
        <taxon>Ascomycota</taxon>
        <taxon>Saccharomycotina</taxon>
        <taxon>Pichiomycetes</taxon>
        <taxon>Pichiales</taxon>
        <taxon>Pichiaceae</taxon>
        <taxon>Ogataea</taxon>
        <taxon>Ogataea/Candida clade</taxon>
    </lineage>
</organism>
<comment type="catalytic activity">
    <reaction evidence="10">
        <text>L-threonyl-[protein] + ATP = O-phospho-L-threonyl-[protein] + ADP + H(+)</text>
        <dbReference type="Rhea" id="RHEA:46608"/>
        <dbReference type="Rhea" id="RHEA-COMP:11060"/>
        <dbReference type="Rhea" id="RHEA-COMP:11605"/>
        <dbReference type="ChEBI" id="CHEBI:15378"/>
        <dbReference type="ChEBI" id="CHEBI:30013"/>
        <dbReference type="ChEBI" id="CHEBI:30616"/>
        <dbReference type="ChEBI" id="CHEBI:61977"/>
        <dbReference type="ChEBI" id="CHEBI:456216"/>
        <dbReference type="EC" id="2.7.12.2"/>
    </reaction>
</comment>
<evidence type="ECO:0000256" key="10">
    <source>
        <dbReference type="ARBA" id="ARBA00049299"/>
    </source>
</evidence>
<dbReference type="Pfam" id="PF00069">
    <property type="entry name" value="Pkinase"/>
    <property type="match status" value="1"/>
</dbReference>
<dbReference type="GO" id="GO:0030447">
    <property type="term" value="P:filamentous growth"/>
    <property type="evidence" value="ECO:0007669"/>
    <property type="project" value="UniProtKB-ARBA"/>
</dbReference>
<name>A0A1E4T4G3_9ASCO</name>
<dbReference type="SUPFAM" id="SSF56112">
    <property type="entry name" value="Protein kinase-like (PK-like)"/>
    <property type="match status" value="1"/>
</dbReference>